<dbReference type="InterPro" id="IPR036721">
    <property type="entry name" value="RCK_C_sf"/>
</dbReference>
<gene>
    <name evidence="6" type="ORF">KL86CLO1_10877</name>
</gene>
<dbReference type="GO" id="GO:0006813">
    <property type="term" value="P:potassium ion transport"/>
    <property type="evidence" value="ECO:0007669"/>
    <property type="project" value="InterPro"/>
</dbReference>
<dbReference type="AlphaFoldDB" id="A0A212JCQ3"/>
<dbReference type="SMART" id="SM00345">
    <property type="entry name" value="HTH_GNTR"/>
    <property type="match status" value="1"/>
</dbReference>
<dbReference type="GO" id="GO:0003700">
    <property type="term" value="F:DNA-binding transcription factor activity"/>
    <property type="evidence" value="ECO:0007669"/>
    <property type="project" value="InterPro"/>
</dbReference>
<evidence type="ECO:0000256" key="3">
    <source>
        <dbReference type="ARBA" id="ARBA00023163"/>
    </source>
</evidence>
<sequence>MEESIQVTGARYQQIAADIAAKIVDHQYQIGEKIYARSLIASQYAVSSETARKAVAILADLNIVETAKGSGVVIKSYENAVVFLKRFQDAGTMTEYKRDAIGCLNRLIKDGDDLRDAIARLVDHADRFRALNPLAPFSVQIEKSAPCVGQSLSSLSFWHNTAATVVAIRRGDTLIRSPGPYAELLAGDTLYFIGEDDCVERVDMLLREPLAQSHPATK</sequence>
<keyword evidence="3" id="KW-0804">Transcription</keyword>
<evidence type="ECO:0000259" key="4">
    <source>
        <dbReference type="PROSITE" id="PS50949"/>
    </source>
</evidence>
<dbReference type="InterPro" id="IPR036388">
    <property type="entry name" value="WH-like_DNA-bd_sf"/>
</dbReference>
<evidence type="ECO:0000256" key="2">
    <source>
        <dbReference type="ARBA" id="ARBA00023125"/>
    </source>
</evidence>
<dbReference type="PROSITE" id="PS51202">
    <property type="entry name" value="RCK_C"/>
    <property type="match status" value="1"/>
</dbReference>
<dbReference type="InterPro" id="IPR006037">
    <property type="entry name" value="RCK_C"/>
</dbReference>
<keyword evidence="2" id="KW-0238">DNA-binding</keyword>
<feature type="domain" description="RCK C-terminal" evidence="5">
    <location>
        <begin position="123"/>
        <end position="208"/>
    </location>
</feature>
<dbReference type="InterPro" id="IPR036390">
    <property type="entry name" value="WH_DNA-bd_sf"/>
</dbReference>
<dbReference type="SUPFAM" id="SSF116726">
    <property type="entry name" value="TrkA C-terminal domain-like"/>
    <property type="match status" value="1"/>
</dbReference>
<proteinExistence type="predicted"/>
<feature type="domain" description="HTH gntR-type" evidence="4">
    <location>
        <begin position="9"/>
        <end position="77"/>
    </location>
</feature>
<organism evidence="6">
    <name type="scientific">uncultured Eubacteriales bacterium</name>
    <dbReference type="NCBI Taxonomy" id="172733"/>
    <lineage>
        <taxon>Bacteria</taxon>
        <taxon>Bacillati</taxon>
        <taxon>Bacillota</taxon>
        <taxon>Clostridia</taxon>
        <taxon>Eubacteriales</taxon>
        <taxon>environmental samples</taxon>
    </lineage>
</organism>
<dbReference type="EMBL" id="FLUN01000001">
    <property type="protein sequence ID" value="SBV97188.1"/>
    <property type="molecule type" value="Genomic_DNA"/>
</dbReference>
<evidence type="ECO:0000259" key="5">
    <source>
        <dbReference type="PROSITE" id="PS51202"/>
    </source>
</evidence>
<dbReference type="InterPro" id="IPR000524">
    <property type="entry name" value="Tscrpt_reg_HTH_GntR"/>
</dbReference>
<evidence type="ECO:0000256" key="1">
    <source>
        <dbReference type="ARBA" id="ARBA00023015"/>
    </source>
</evidence>
<dbReference type="Gene3D" id="3.30.70.1450">
    <property type="entry name" value="Regulator of K+ conductance, C-terminal domain"/>
    <property type="match status" value="1"/>
</dbReference>
<protein>
    <submittedName>
        <fullName evidence="6">TrkA-C domain protein</fullName>
    </submittedName>
</protein>
<dbReference type="Gene3D" id="1.10.10.10">
    <property type="entry name" value="Winged helix-like DNA-binding domain superfamily/Winged helix DNA-binding domain"/>
    <property type="match status" value="1"/>
</dbReference>
<dbReference type="GO" id="GO:0003677">
    <property type="term" value="F:DNA binding"/>
    <property type="evidence" value="ECO:0007669"/>
    <property type="project" value="UniProtKB-KW"/>
</dbReference>
<dbReference type="Pfam" id="PF02080">
    <property type="entry name" value="TrkA_C"/>
    <property type="match status" value="1"/>
</dbReference>
<dbReference type="CDD" id="cd07377">
    <property type="entry name" value="WHTH_GntR"/>
    <property type="match status" value="1"/>
</dbReference>
<accession>A0A212JCQ3</accession>
<dbReference type="SUPFAM" id="SSF46785">
    <property type="entry name" value="Winged helix' DNA-binding domain"/>
    <property type="match status" value="1"/>
</dbReference>
<name>A0A212JCQ3_9FIRM</name>
<dbReference type="Pfam" id="PF00392">
    <property type="entry name" value="GntR"/>
    <property type="match status" value="1"/>
</dbReference>
<dbReference type="PROSITE" id="PS50949">
    <property type="entry name" value="HTH_GNTR"/>
    <property type="match status" value="1"/>
</dbReference>
<keyword evidence="1" id="KW-0805">Transcription regulation</keyword>
<dbReference type="GO" id="GO:0008324">
    <property type="term" value="F:monoatomic cation transmembrane transporter activity"/>
    <property type="evidence" value="ECO:0007669"/>
    <property type="project" value="InterPro"/>
</dbReference>
<reference evidence="6" key="1">
    <citation type="submission" date="2016-04" db="EMBL/GenBank/DDBJ databases">
        <authorList>
            <person name="Evans L.H."/>
            <person name="Alamgir A."/>
            <person name="Owens N."/>
            <person name="Weber N.D."/>
            <person name="Virtaneva K."/>
            <person name="Barbian K."/>
            <person name="Babar A."/>
            <person name="Rosenke K."/>
        </authorList>
    </citation>
    <scope>NUCLEOTIDE SEQUENCE</scope>
    <source>
        <strain evidence="6">86</strain>
    </source>
</reference>
<evidence type="ECO:0000313" key="6">
    <source>
        <dbReference type="EMBL" id="SBV97188.1"/>
    </source>
</evidence>